<keyword evidence="1" id="KW-0472">Membrane</keyword>
<reference evidence="2 3" key="1">
    <citation type="journal article" date="2012" name="Sci. Rep.">
        <title>Genomic perspectives on the evolution of fungal entomopathogenicity in Beauveria bassiana.</title>
        <authorList>
            <person name="Xiao G."/>
            <person name="Ying S.H."/>
            <person name="Zheng P."/>
            <person name="Wang Z.L."/>
            <person name="Zhang S."/>
            <person name="Xie X.Q."/>
            <person name="Shang Y."/>
            <person name="St Leger R.J."/>
            <person name="Zhao G.P."/>
            <person name="Wang C."/>
            <person name="Feng M.G."/>
        </authorList>
    </citation>
    <scope>NUCLEOTIDE SEQUENCE [LARGE SCALE GENOMIC DNA]</scope>
    <source>
        <strain evidence="2 3">ARSEF 2860</strain>
    </source>
</reference>
<evidence type="ECO:0000256" key="1">
    <source>
        <dbReference type="SAM" id="Phobius"/>
    </source>
</evidence>
<dbReference type="Proteomes" id="UP000002762">
    <property type="component" value="Unassembled WGS sequence"/>
</dbReference>
<accession>J4KKW4</accession>
<organism evidence="2 3">
    <name type="scientific">Beauveria bassiana (strain ARSEF 2860)</name>
    <name type="common">White muscardine disease fungus</name>
    <name type="synonym">Tritirachium shiotae</name>
    <dbReference type="NCBI Taxonomy" id="655819"/>
    <lineage>
        <taxon>Eukaryota</taxon>
        <taxon>Fungi</taxon>
        <taxon>Dikarya</taxon>
        <taxon>Ascomycota</taxon>
        <taxon>Pezizomycotina</taxon>
        <taxon>Sordariomycetes</taxon>
        <taxon>Hypocreomycetidae</taxon>
        <taxon>Hypocreales</taxon>
        <taxon>Cordycipitaceae</taxon>
        <taxon>Beauveria</taxon>
    </lineage>
</organism>
<proteinExistence type="predicted"/>
<evidence type="ECO:0000313" key="2">
    <source>
        <dbReference type="EMBL" id="EJP61159.1"/>
    </source>
</evidence>
<dbReference type="RefSeq" id="XP_008603224.1">
    <property type="nucleotide sequence ID" value="XM_008605002.1"/>
</dbReference>
<keyword evidence="1" id="KW-1133">Transmembrane helix</keyword>
<keyword evidence="1" id="KW-0812">Transmembrane</keyword>
<sequence length="151" mass="17091">MQRFMSREELITDAVFCGLGSLFYIANTLQNWRRFKLRLGATQSWYHDKHYVSAVVLALLFLFGNIACSLWIGIAHKRGLPDAVPGIMWQATIAICFAGSESAAHTEMRLIKSRSDKKRAEATSNRRRSVSWMDGQSQQSLCHRDQAGIIV</sequence>
<dbReference type="GeneID" id="19892917"/>
<dbReference type="HOGENOM" id="CLU_1731118_0_0_1"/>
<gene>
    <name evidence="2" type="ORF">BBA_09905</name>
</gene>
<name>J4KKW4_BEAB2</name>
<protein>
    <submittedName>
        <fullName evidence="2">Uncharacterized protein</fullName>
    </submittedName>
</protein>
<feature type="transmembrane region" description="Helical" evidence="1">
    <location>
        <begin position="86"/>
        <end position="104"/>
    </location>
</feature>
<dbReference type="InParanoid" id="J4KKW4"/>
<keyword evidence="3" id="KW-1185">Reference proteome</keyword>
<dbReference type="EMBL" id="JH725222">
    <property type="protein sequence ID" value="EJP61159.1"/>
    <property type="molecule type" value="Genomic_DNA"/>
</dbReference>
<feature type="transmembrane region" description="Helical" evidence="1">
    <location>
        <begin position="51"/>
        <end position="74"/>
    </location>
</feature>
<evidence type="ECO:0000313" key="3">
    <source>
        <dbReference type="Proteomes" id="UP000002762"/>
    </source>
</evidence>
<dbReference type="AlphaFoldDB" id="J4KKW4"/>
<feature type="transmembrane region" description="Helical" evidence="1">
    <location>
        <begin position="12"/>
        <end position="30"/>
    </location>
</feature>